<comment type="similarity">
    <text evidence="1">Belongs to the transposase 11 family.</text>
</comment>
<reference evidence="6" key="1">
    <citation type="submission" date="2023-03" db="EMBL/GenBank/DDBJ databases">
        <authorList>
            <person name="Shen W."/>
            <person name="Cai J."/>
        </authorList>
    </citation>
    <scope>NUCLEOTIDE SEQUENCE</scope>
    <source>
        <strain evidence="6">B245-2</strain>
    </source>
</reference>
<keyword evidence="4" id="KW-0233">DNA recombination</keyword>
<dbReference type="RefSeq" id="WP_311898389.1">
    <property type="nucleotide sequence ID" value="NZ_CP184653.1"/>
</dbReference>
<dbReference type="GO" id="GO:0006313">
    <property type="term" value="P:DNA transposition"/>
    <property type="evidence" value="ECO:0007669"/>
    <property type="project" value="InterPro"/>
</dbReference>
<dbReference type="AlphaFoldDB" id="A0AAW8TTV1"/>
<dbReference type="InterPro" id="IPR012337">
    <property type="entry name" value="RNaseH-like_sf"/>
</dbReference>
<dbReference type="SUPFAM" id="SSF53098">
    <property type="entry name" value="Ribonuclease H-like"/>
    <property type="match status" value="1"/>
</dbReference>
<evidence type="ECO:0000256" key="3">
    <source>
        <dbReference type="ARBA" id="ARBA00023125"/>
    </source>
</evidence>
<evidence type="ECO:0000259" key="5">
    <source>
        <dbReference type="Pfam" id="PF01609"/>
    </source>
</evidence>
<dbReference type="GO" id="GO:0003677">
    <property type="term" value="F:DNA binding"/>
    <property type="evidence" value="ECO:0007669"/>
    <property type="project" value="UniProtKB-KW"/>
</dbReference>
<keyword evidence="3" id="KW-0238">DNA-binding</keyword>
<evidence type="ECO:0000313" key="6">
    <source>
        <dbReference type="EMBL" id="MDT2797599.1"/>
    </source>
</evidence>
<dbReference type="InterPro" id="IPR002559">
    <property type="entry name" value="Transposase_11"/>
</dbReference>
<dbReference type="GO" id="GO:0004803">
    <property type="term" value="F:transposase activity"/>
    <property type="evidence" value="ECO:0007669"/>
    <property type="project" value="InterPro"/>
</dbReference>
<dbReference type="Pfam" id="PF01609">
    <property type="entry name" value="DDE_Tnp_1"/>
    <property type="match status" value="1"/>
</dbReference>
<keyword evidence="2" id="KW-0815">Transposition</keyword>
<dbReference type="PANTHER" id="PTHR33258">
    <property type="entry name" value="TRANSPOSASE INSL FOR INSERTION SEQUENCE ELEMENT IS186A-RELATED"/>
    <property type="match status" value="1"/>
</dbReference>
<evidence type="ECO:0000256" key="2">
    <source>
        <dbReference type="ARBA" id="ARBA00022578"/>
    </source>
</evidence>
<protein>
    <submittedName>
        <fullName evidence="6">IS4 family transposase</fullName>
    </submittedName>
</protein>
<evidence type="ECO:0000313" key="7">
    <source>
        <dbReference type="Proteomes" id="UP001255696"/>
    </source>
</evidence>
<dbReference type="InterPro" id="IPR047952">
    <property type="entry name" value="Transpos_IS4"/>
</dbReference>
<evidence type="ECO:0000256" key="4">
    <source>
        <dbReference type="ARBA" id="ARBA00023172"/>
    </source>
</evidence>
<comment type="caution">
    <text evidence="6">The sequence shown here is derived from an EMBL/GenBank/DDBJ whole genome shotgun (WGS) entry which is preliminary data.</text>
</comment>
<gene>
    <name evidence="6" type="ORF">P7H47_10155</name>
</gene>
<name>A0AAW8TTV1_9ENTE</name>
<dbReference type="PANTHER" id="PTHR33258:SF1">
    <property type="entry name" value="TRANSPOSASE INSL FOR INSERTION SEQUENCE ELEMENT IS186A-RELATED"/>
    <property type="match status" value="1"/>
</dbReference>
<evidence type="ECO:0000256" key="1">
    <source>
        <dbReference type="ARBA" id="ARBA00010075"/>
    </source>
</evidence>
<organism evidence="6 7">
    <name type="scientific">Enterococcus cecorum</name>
    <dbReference type="NCBI Taxonomy" id="44008"/>
    <lineage>
        <taxon>Bacteria</taxon>
        <taxon>Bacillati</taxon>
        <taxon>Bacillota</taxon>
        <taxon>Bacilli</taxon>
        <taxon>Lactobacillales</taxon>
        <taxon>Enterococcaceae</taxon>
        <taxon>Enterococcus</taxon>
    </lineage>
</organism>
<proteinExistence type="inferred from homology"/>
<dbReference type="NCBIfam" id="NF033592">
    <property type="entry name" value="transpos_IS4_1"/>
    <property type="match status" value="1"/>
</dbReference>
<dbReference type="Proteomes" id="UP001255696">
    <property type="component" value="Unassembled WGS sequence"/>
</dbReference>
<sequence length="330" mass="38666">MFTFNQFKKKFTFYKIIQLFINSVVQNITSIRMIHRNSSSTPVKAMLGNTEISASQVSRLLPSIPTDVLAETFAALLNQIKIEKQVTTSNALRLIDSTTISFSAKAYEWAEFRKTKHGIKIHLNYCYTDNGSMHPETFTITNAKEHDVNQLENLMDTQGATYVFDKAYIKYDLMDYFTENQYYFISRLKDNAIVTILREDIAPPTDQPFVSQVIADQRVQLGKPETYQTKEYRLVTYLDDKGNIYKFITNRFDLPPEKIAEIYKNRWQIELFFRYIKHQSKITKMYSTKEQGVKNQVYLTLISILLLELVRIRTKSPNTITIIKKIIWIY</sequence>
<feature type="domain" description="Transposase IS4-like" evidence="5">
    <location>
        <begin position="93"/>
        <end position="306"/>
    </location>
</feature>
<dbReference type="EMBL" id="JARQBI010000031">
    <property type="protein sequence ID" value="MDT2797599.1"/>
    <property type="molecule type" value="Genomic_DNA"/>
</dbReference>
<accession>A0AAW8TTV1</accession>